<gene>
    <name evidence="1" type="ORF">DERYTH_LOCUS20363</name>
</gene>
<dbReference type="Proteomes" id="UP000789405">
    <property type="component" value="Unassembled WGS sequence"/>
</dbReference>
<evidence type="ECO:0000313" key="2">
    <source>
        <dbReference type="Proteomes" id="UP000789405"/>
    </source>
</evidence>
<dbReference type="EMBL" id="CAJVPY010023836">
    <property type="protein sequence ID" value="CAG8785727.1"/>
    <property type="molecule type" value="Genomic_DNA"/>
</dbReference>
<proteinExistence type="predicted"/>
<reference evidence="1" key="1">
    <citation type="submission" date="2021-06" db="EMBL/GenBank/DDBJ databases">
        <authorList>
            <person name="Kallberg Y."/>
            <person name="Tangrot J."/>
            <person name="Rosling A."/>
        </authorList>
    </citation>
    <scope>NUCLEOTIDE SEQUENCE</scope>
    <source>
        <strain evidence="1">MA453B</strain>
    </source>
</reference>
<organism evidence="1 2">
    <name type="scientific">Dentiscutata erythropus</name>
    <dbReference type="NCBI Taxonomy" id="1348616"/>
    <lineage>
        <taxon>Eukaryota</taxon>
        <taxon>Fungi</taxon>
        <taxon>Fungi incertae sedis</taxon>
        <taxon>Mucoromycota</taxon>
        <taxon>Glomeromycotina</taxon>
        <taxon>Glomeromycetes</taxon>
        <taxon>Diversisporales</taxon>
        <taxon>Gigasporaceae</taxon>
        <taxon>Dentiscutata</taxon>
    </lineage>
</organism>
<name>A0A9N9JJZ1_9GLOM</name>
<comment type="caution">
    <text evidence="1">The sequence shown here is derived from an EMBL/GenBank/DDBJ whole genome shotgun (WGS) entry which is preliminary data.</text>
</comment>
<sequence>GNVSKVSDQEEIIENNDVLARDCVKKKDARNIEEGKEHINIGVTNGKRKWIQKQMKNEKNILHVIVIENIRERVLNHSGSEKYLLSTITDNC</sequence>
<feature type="non-terminal residue" evidence="1">
    <location>
        <position position="92"/>
    </location>
</feature>
<protein>
    <submittedName>
        <fullName evidence="1">7431_t:CDS:1</fullName>
    </submittedName>
</protein>
<keyword evidence="2" id="KW-1185">Reference proteome</keyword>
<accession>A0A9N9JJZ1</accession>
<evidence type="ECO:0000313" key="1">
    <source>
        <dbReference type="EMBL" id="CAG8785727.1"/>
    </source>
</evidence>
<dbReference type="AlphaFoldDB" id="A0A9N9JJZ1"/>